<protein>
    <recommendedName>
        <fullName evidence="6">Ubiquitin-like protease family profile domain-containing protein</fullName>
    </recommendedName>
</protein>
<feature type="region of interest" description="Disordered" evidence="5">
    <location>
        <begin position="1021"/>
        <end position="1044"/>
    </location>
</feature>
<dbReference type="Pfam" id="PF09331">
    <property type="entry name" value="DUF1985"/>
    <property type="match status" value="1"/>
</dbReference>
<dbReference type="PANTHER" id="PTHR48449:SF1">
    <property type="entry name" value="DUF1985 DOMAIN-CONTAINING PROTEIN"/>
    <property type="match status" value="1"/>
</dbReference>
<keyword evidence="3" id="KW-0378">Hydrolase</keyword>
<dbReference type="GO" id="GO:0006508">
    <property type="term" value="P:proteolysis"/>
    <property type="evidence" value="ECO:0007669"/>
    <property type="project" value="UniProtKB-KW"/>
</dbReference>
<evidence type="ECO:0000256" key="3">
    <source>
        <dbReference type="ARBA" id="ARBA00022801"/>
    </source>
</evidence>
<comment type="similarity">
    <text evidence="1">Belongs to the peptidase C48 family.</text>
</comment>
<dbReference type="GO" id="GO:0008234">
    <property type="term" value="F:cysteine-type peptidase activity"/>
    <property type="evidence" value="ECO:0007669"/>
    <property type="project" value="InterPro"/>
</dbReference>
<dbReference type="Pfam" id="PF02902">
    <property type="entry name" value="Peptidase_C48"/>
    <property type="match status" value="1"/>
</dbReference>
<keyword evidence="4" id="KW-0175">Coiled coil</keyword>
<feature type="region of interest" description="Disordered" evidence="5">
    <location>
        <begin position="449"/>
        <end position="471"/>
    </location>
</feature>
<proteinExistence type="inferred from homology"/>
<feature type="coiled-coil region" evidence="4">
    <location>
        <begin position="406"/>
        <end position="433"/>
    </location>
</feature>
<dbReference type="RefSeq" id="XP_016489180.1">
    <property type="nucleotide sequence ID" value="XM_016633694.1"/>
</dbReference>
<organism evidence="7">
    <name type="scientific">Nicotiana tabacum</name>
    <name type="common">Common tobacco</name>
    <dbReference type="NCBI Taxonomy" id="4097"/>
    <lineage>
        <taxon>Eukaryota</taxon>
        <taxon>Viridiplantae</taxon>
        <taxon>Streptophyta</taxon>
        <taxon>Embryophyta</taxon>
        <taxon>Tracheophyta</taxon>
        <taxon>Spermatophyta</taxon>
        <taxon>Magnoliopsida</taxon>
        <taxon>eudicotyledons</taxon>
        <taxon>Gunneridae</taxon>
        <taxon>Pentapetalae</taxon>
        <taxon>asterids</taxon>
        <taxon>lamiids</taxon>
        <taxon>Solanales</taxon>
        <taxon>Solanaceae</taxon>
        <taxon>Nicotianoideae</taxon>
        <taxon>Nicotianeae</taxon>
        <taxon>Nicotiana</taxon>
    </lineage>
</organism>
<evidence type="ECO:0000259" key="6">
    <source>
        <dbReference type="PROSITE" id="PS50600"/>
    </source>
</evidence>
<evidence type="ECO:0000256" key="1">
    <source>
        <dbReference type="ARBA" id="ARBA00005234"/>
    </source>
</evidence>
<dbReference type="SUPFAM" id="SSF54001">
    <property type="entry name" value="Cysteine proteinases"/>
    <property type="match status" value="1"/>
</dbReference>
<gene>
    <name evidence="7" type="primary">LOC107809099</name>
</gene>
<sequence length="1089" mass="125297">MEEKKFLKKNRKLRASPHSMKLAGKLVKYNPSFIRNDDDDFEDLLEFGCDLGHATPQSVEGMQNTPIEGMQSTPIDRKTRSHSEIPSDRVTRLQTDQRVVVEKGTSSKRKIKMVGKDVVKDKGKGSKRKAKMDGHDVPSKKRKVHVDQKCSSSSDLKLWDYYVPLGDHYSTRISVHTNYSIVKYLKDTLDDQRIEMEVVSPKDDELWIKVNSTKLRFRLAEFCIITSLKCNGDLNKDYESVKLSRLMEFFLFSITNDDLIIKNNFLLVEFGDFETFPWGKVVFNATLELMKDKVRSRREIYRYGGLPLAFKYWFYECCPYTHKNLAYQIEYLVPRILNWTVKKKVTFKRLRKEFFLLSQEQLVFGNIAPTNVEQTRLELYDFIPVYEDQNAEVNPRDDVDPQTSNLSSSENELKLLRSEINTVNDKVSSLEQLMITSFEKVFKALGERDASKGNRKEDDHHDSHGHYDTGDIHKDYFGDKKVVENNFGSEEVMKRNIGSEKVVKKNVDTEVSLEQTVVVMEGVVKDSIEAGKSSEGVGDDKTLIEDAEPKIIAITQKFCDKLLVEDFVQVVGKNSCEEVGEDNGWTSDAETQITAITQNQNLSIFHGLKAQISKNKEDRIVVVDHDAPEMIPRERKSAGVMKSPFMNKFDSGGTIQVAQDKPTKSKKPILTNKSIFTIKYHFQGNVDNPVDFRILCKWNTFINRGLRTNAPDNVYTEIENKLNKIFEFGVDDIGEKNGSSHLHIPAYPCVIQLRDIIFQNRISATGFSSMRSRKGFRDRDSPCLNSKIALRDRDHLSVIAIKKEKYGVDVPVRFTTTDYWFNCLISNLYKKFLEKKRDMNLITETDPIVEYILEYFLRYNVPWCTIDEVLFPINLSDKWYWILARLSFKDLRIYIYDSMSGARQNSTVRRSIEPYSVLLPYFLHRIGFLDTKENPMGIPTIDPFEIHVIDGLPTQDNTDCGVYVAVFAEYIIQGSNIPEAIDIDGIRNRYGILLWDYGVKKQRAHALSDAESTGRLKDLAKKDNKKKGKSHSVVDDKDLKDNKKKVKSHFVVDDKALKDNKKKGKTRAIGDDETLKDIKKKGKLKGKKK</sequence>
<dbReference type="PROSITE" id="PS50600">
    <property type="entry name" value="ULP_PROTEASE"/>
    <property type="match status" value="1"/>
</dbReference>
<reference evidence="7" key="1">
    <citation type="submission" date="2025-08" db="UniProtKB">
        <authorList>
            <consortium name="RefSeq"/>
        </authorList>
    </citation>
    <scope>IDENTIFICATION</scope>
</reference>
<feature type="compositionally biased region" description="Basic and acidic residues" evidence="5">
    <location>
        <begin position="1032"/>
        <end position="1041"/>
    </location>
</feature>
<dbReference type="OrthoDB" id="1306375at2759"/>
<dbReference type="InterPro" id="IPR015410">
    <property type="entry name" value="DUF1985"/>
</dbReference>
<dbReference type="Gene3D" id="3.40.395.10">
    <property type="entry name" value="Adenoviral Proteinase, Chain A"/>
    <property type="match status" value="1"/>
</dbReference>
<evidence type="ECO:0000313" key="7">
    <source>
        <dbReference type="RefSeq" id="XP_016489180.1"/>
    </source>
</evidence>
<feature type="region of interest" description="Disordered" evidence="5">
    <location>
        <begin position="119"/>
        <end position="146"/>
    </location>
</feature>
<dbReference type="AlphaFoldDB" id="A0A1S4BJX0"/>
<evidence type="ECO:0000256" key="2">
    <source>
        <dbReference type="ARBA" id="ARBA00022670"/>
    </source>
</evidence>
<dbReference type="InterPro" id="IPR038765">
    <property type="entry name" value="Papain-like_cys_pep_sf"/>
</dbReference>
<accession>A0A1S4BJX0</accession>
<dbReference type="PANTHER" id="PTHR48449">
    <property type="entry name" value="DUF1985 DOMAIN-CONTAINING PROTEIN"/>
    <property type="match status" value="1"/>
</dbReference>
<name>A0A1S4BJX0_TOBAC</name>
<dbReference type="OMA" id="WHIDIIF"/>
<keyword evidence="2" id="KW-0645">Protease</keyword>
<dbReference type="KEGG" id="nta:107809099"/>
<dbReference type="InterPro" id="IPR003653">
    <property type="entry name" value="Peptidase_C48_C"/>
</dbReference>
<evidence type="ECO:0000256" key="5">
    <source>
        <dbReference type="SAM" id="MobiDB-lite"/>
    </source>
</evidence>
<evidence type="ECO:0000256" key="4">
    <source>
        <dbReference type="SAM" id="Coils"/>
    </source>
</evidence>
<dbReference type="PaxDb" id="4097-A0A1S4BJX0"/>
<feature type="domain" description="Ubiquitin-like protease family profile" evidence="6">
    <location>
        <begin position="799"/>
        <end position="971"/>
    </location>
</feature>